<feature type="transmembrane region" description="Helical" evidence="7">
    <location>
        <begin position="12"/>
        <end position="32"/>
    </location>
</feature>
<dbReference type="PANTHER" id="PTHR30250:SF10">
    <property type="entry name" value="LIPOPOLYSACCHARIDE BIOSYNTHESIS PROTEIN WZXC"/>
    <property type="match status" value="1"/>
</dbReference>
<evidence type="ECO:0000256" key="1">
    <source>
        <dbReference type="ARBA" id="ARBA00004651"/>
    </source>
</evidence>
<dbReference type="PANTHER" id="PTHR30250">
    <property type="entry name" value="PST FAMILY PREDICTED COLANIC ACID TRANSPORTER"/>
    <property type="match status" value="1"/>
</dbReference>
<feature type="transmembrane region" description="Helical" evidence="7">
    <location>
        <begin position="204"/>
        <end position="223"/>
    </location>
</feature>
<feature type="transmembrane region" description="Helical" evidence="7">
    <location>
        <begin position="111"/>
        <end position="130"/>
    </location>
</feature>
<accession>A0A426UZF4</accession>
<evidence type="ECO:0000256" key="2">
    <source>
        <dbReference type="ARBA" id="ARBA00007430"/>
    </source>
</evidence>
<keyword evidence="3" id="KW-1003">Cell membrane</keyword>
<feature type="transmembrane region" description="Helical" evidence="7">
    <location>
        <begin position="323"/>
        <end position="347"/>
    </location>
</feature>
<evidence type="ECO:0000313" key="9">
    <source>
        <dbReference type="Proteomes" id="UP000269265"/>
    </source>
</evidence>
<dbReference type="RefSeq" id="WP_125245619.1">
    <property type="nucleotide sequence ID" value="NZ_RSED01000039.1"/>
</dbReference>
<evidence type="ECO:0000256" key="6">
    <source>
        <dbReference type="ARBA" id="ARBA00023136"/>
    </source>
</evidence>
<feature type="transmembrane region" description="Helical" evidence="7">
    <location>
        <begin position="151"/>
        <end position="168"/>
    </location>
</feature>
<dbReference type="OrthoDB" id="8538786at2"/>
<dbReference type="Pfam" id="PF13440">
    <property type="entry name" value="Polysacc_synt_3"/>
    <property type="match status" value="1"/>
</dbReference>
<name>A0A426UZF4_9BURK</name>
<keyword evidence="4 7" id="KW-0812">Transmembrane</keyword>
<feature type="transmembrane region" description="Helical" evidence="7">
    <location>
        <begin position="444"/>
        <end position="462"/>
    </location>
</feature>
<keyword evidence="6 7" id="KW-0472">Membrane</keyword>
<reference evidence="8 9" key="1">
    <citation type="submission" date="2018-12" db="EMBL/GenBank/DDBJ databases">
        <title>The whole draft genome of Aquabacterium sp. SJQ9.</title>
        <authorList>
            <person name="Sun L."/>
            <person name="Gao X."/>
            <person name="Chen W."/>
            <person name="Huang K."/>
        </authorList>
    </citation>
    <scope>NUCLEOTIDE SEQUENCE [LARGE SCALE GENOMIC DNA]</scope>
    <source>
        <strain evidence="8 9">SJQ9</strain>
    </source>
</reference>
<feature type="transmembrane region" description="Helical" evidence="7">
    <location>
        <begin position="413"/>
        <end position="438"/>
    </location>
</feature>
<gene>
    <name evidence="8" type="ORF">EIP75_23480</name>
</gene>
<evidence type="ECO:0008006" key="10">
    <source>
        <dbReference type="Google" id="ProtNLM"/>
    </source>
</evidence>
<keyword evidence="9" id="KW-1185">Reference proteome</keyword>
<evidence type="ECO:0000256" key="3">
    <source>
        <dbReference type="ARBA" id="ARBA00022475"/>
    </source>
</evidence>
<evidence type="ECO:0000313" key="8">
    <source>
        <dbReference type="EMBL" id="RRR99943.1"/>
    </source>
</evidence>
<organism evidence="8 9">
    <name type="scientific">Aquabacterium soli</name>
    <dbReference type="NCBI Taxonomy" id="2493092"/>
    <lineage>
        <taxon>Bacteria</taxon>
        <taxon>Pseudomonadati</taxon>
        <taxon>Pseudomonadota</taxon>
        <taxon>Betaproteobacteria</taxon>
        <taxon>Burkholderiales</taxon>
        <taxon>Aquabacterium</taxon>
    </lineage>
</organism>
<feature type="transmembrane region" description="Helical" evidence="7">
    <location>
        <begin position="281"/>
        <end position="303"/>
    </location>
</feature>
<feature type="transmembrane region" description="Helical" evidence="7">
    <location>
        <begin position="44"/>
        <end position="67"/>
    </location>
</feature>
<protein>
    <recommendedName>
        <fullName evidence="10">Membrane protein involved in the export of O-antigen and teichoic acid</fullName>
    </recommendedName>
</protein>
<dbReference type="GO" id="GO:0005886">
    <property type="term" value="C:plasma membrane"/>
    <property type="evidence" value="ECO:0007669"/>
    <property type="project" value="UniProtKB-SubCell"/>
</dbReference>
<evidence type="ECO:0000256" key="5">
    <source>
        <dbReference type="ARBA" id="ARBA00022989"/>
    </source>
</evidence>
<proteinExistence type="inferred from homology"/>
<comment type="similarity">
    <text evidence="2">Belongs to the polysaccharide synthase family.</text>
</comment>
<evidence type="ECO:0000256" key="7">
    <source>
        <dbReference type="SAM" id="Phobius"/>
    </source>
</evidence>
<comment type="subcellular location">
    <subcellularLocation>
        <location evidence="1">Cell membrane</location>
        <topology evidence="1">Multi-pass membrane protein</topology>
    </subcellularLocation>
</comment>
<dbReference type="Proteomes" id="UP000269265">
    <property type="component" value="Unassembled WGS sequence"/>
</dbReference>
<feature type="transmembrane region" description="Helical" evidence="7">
    <location>
        <begin position="79"/>
        <end position="99"/>
    </location>
</feature>
<dbReference type="InterPro" id="IPR050833">
    <property type="entry name" value="Poly_Biosynth_Transport"/>
</dbReference>
<sequence>MSLAEKSIVALGWAYVGIAFKAGAQLVIQISLARILGPQSFGEYSALMIFVTIGWLIADFGFGAALVQRKTLTNDDIGLAVGAVLVLGSLIAAALYLVSPTLGDLFGNARLVPMLKAASVLIWLQALSNISMSLLRRNLDMRKYQLIQQGSYVGGFGVVSLCLALYGAGAWSLLGGYAAQVISCLVLGYAATRHPLKPRFRGDPAFIRFGLQVAITNMVNWVVENVDRLLVGRIWGVIPLGLYTVSLNLTRAPVSMVASAVQSVAFAATSRGQENTSGAGVAYRLMVILLSCLLLPSFMIIALHSEWIVATVYGDSWMDAVPYLRAFAVASPFIALAAVTGSMLWGLGGVGGELRVQLIVATALVTLFCLAADAPLSTAVWIIPFVYMLRFALLSATFCKITAMPISQGMRALLPSLVIAGVGVATVATVQLAVISWPINMKDLVSLTLSLVTTATAARVVFPRMLDSEIRALIASLIPHSKMVKAVSKIAGLRFQEKTVA</sequence>
<dbReference type="AlphaFoldDB" id="A0A426UZF4"/>
<feature type="transmembrane region" description="Helical" evidence="7">
    <location>
        <begin position="354"/>
        <end position="374"/>
    </location>
</feature>
<keyword evidence="5 7" id="KW-1133">Transmembrane helix</keyword>
<feature type="transmembrane region" description="Helical" evidence="7">
    <location>
        <begin position="380"/>
        <end position="401"/>
    </location>
</feature>
<comment type="caution">
    <text evidence="8">The sequence shown here is derived from an EMBL/GenBank/DDBJ whole genome shotgun (WGS) entry which is preliminary data.</text>
</comment>
<evidence type="ECO:0000256" key="4">
    <source>
        <dbReference type="ARBA" id="ARBA00022692"/>
    </source>
</evidence>
<dbReference type="EMBL" id="RSED01000039">
    <property type="protein sequence ID" value="RRR99943.1"/>
    <property type="molecule type" value="Genomic_DNA"/>
</dbReference>